<feature type="transmembrane region" description="Helical" evidence="1">
    <location>
        <begin position="29"/>
        <end position="51"/>
    </location>
</feature>
<feature type="transmembrane region" description="Helical" evidence="1">
    <location>
        <begin position="344"/>
        <end position="361"/>
    </location>
</feature>
<dbReference type="OrthoDB" id="8435158at2"/>
<keyword evidence="3" id="KW-1185">Reference proteome</keyword>
<keyword evidence="1" id="KW-0472">Membrane</keyword>
<reference evidence="2 3" key="1">
    <citation type="submission" date="2017-04" db="EMBL/GenBank/DDBJ databases">
        <authorList>
            <person name="Afonso C.L."/>
            <person name="Miller P.J."/>
            <person name="Scott M.A."/>
            <person name="Spackman E."/>
            <person name="Goraichik I."/>
            <person name="Dimitrov K.M."/>
            <person name="Suarez D.L."/>
            <person name="Swayne D.E."/>
        </authorList>
    </citation>
    <scope>NUCLEOTIDE SEQUENCE [LARGE SCALE GENOMIC DNA]</scope>
    <source>
        <strain evidence="2 3">CGMCC 1.10972</strain>
    </source>
</reference>
<dbReference type="Proteomes" id="UP000192656">
    <property type="component" value="Unassembled WGS sequence"/>
</dbReference>
<evidence type="ECO:0000256" key="1">
    <source>
        <dbReference type="SAM" id="Phobius"/>
    </source>
</evidence>
<evidence type="ECO:0000313" key="2">
    <source>
        <dbReference type="EMBL" id="SMC83149.1"/>
    </source>
</evidence>
<feature type="transmembrane region" description="Helical" evidence="1">
    <location>
        <begin position="171"/>
        <end position="193"/>
    </location>
</feature>
<gene>
    <name evidence="2" type="ORF">SAMN06297251_109119</name>
</gene>
<evidence type="ECO:0000313" key="3">
    <source>
        <dbReference type="Proteomes" id="UP000192656"/>
    </source>
</evidence>
<feature type="transmembrane region" description="Helical" evidence="1">
    <location>
        <begin position="251"/>
        <end position="269"/>
    </location>
</feature>
<dbReference type="AlphaFoldDB" id="A0A1W2CDB4"/>
<feature type="transmembrane region" description="Helical" evidence="1">
    <location>
        <begin position="367"/>
        <end position="384"/>
    </location>
</feature>
<dbReference type="STRING" id="937218.SAMN06297251_109119"/>
<name>A0A1W2CDB4_9HYPH</name>
<evidence type="ECO:0008006" key="4">
    <source>
        <dbReference type="Google" id="ProtNLM"/>
    </source>
</evidence>
<feature type="transmembrane region" description="Helical" evidence="1">
    <location>
        <begin position="141"/>
        <end position="164"/>
    </location>
</feature>
<sequence length="409" mass="46065">MSLVYQSPVDALPLRRLVEEGRRLLTRRVLTGVSVAAFALVVLASVVTGLIRPEHNWDMAPYIAVSFEDRISDPEALHKAAWDATLEGVGDGQRYELTRGNPYNIDQFANPDHFFSQLTMYRVKVAYTETIRLLDHWVSPVMATAIIASVSTLFVGLALFYWAVRRDFAQGLLFATPTIVLAGYFDMALLATPDMMMAAFAIPGMYLASRGKAWSAVPFLLAMYLVRPDGIIFLFALLLAALAFGRDRLPYFLTFVAAILLYSPITAAANHPGWWPHFYFSIIELQNDMRGFSPPFDPLIYLKGIIRGISVALRYNNWPMIMGVLLLAWAYLAVKGRVGTRPQVMVLTALILNFMGKFVTFPLPDDRVYFIFVVPFLMLVLEIWKPDFSLPTRRGSDDRHLAKTEPRPA</sequence>
<proteinExistence type="predicted"/>
<keyword evidence="1" id="KW-0812">Transmembrane</keyword>
<protein>
    <recommendedName>
        <fullName evidence="4">DUF2029 domain-containing protein</fullName>
    </recommendedName>
</protein>
<accession>A0A1W2CDB4</accession>
<feature type="transmembrane region" description="Helical" evidence="1">
    <location>
        <begin position="213"/>
        <end position="244"/>
    </location>
</feature>
<dbReference type="RefSeq" id="WP_084410272.1">
    <property type="nucleotide sequence ID" value="NZ_FWXR01000009.1"/>
</dbReference>
<dbReference type="EMBL" id="FWXR01000009">
    <property type="protein sequence ID" value="SMC83149.1"/>
    <property type="molecule type" value="Genomic_DNA"/>
</dbReference>
<feature type="transmembrane region" description="Helical" evidence="1">
    <location>
        <begin position="315"/>
        <end position="332"/>
    </location>
</feature>
<organism evidence="2 3">
    <name type="scientific">Fulvimarina manganoxydans</name>
    <dbReference type="NCBI Taxonomy" id="937218"/>
    <lineage>
        <taxon>Bacteria</taxon>
        <taxon>Pseudomonadati</taxon>
        <taxon>Pseudomonadota</taxon>
        <taxon>Alphaproteobacteria</taxon>
        <taxon>Hyphomicrobiales</taxon>
        <taxon>Aurantimonadaceae</taxon>
        <taxon>Fulvimarina</taxon>
    </lineage>
</organism>
<keyword evidence="1" id="KW-1133">Transmembrane helix</keyword>